<evidence type="ECO:0000313" key="2">
    <source>
        <dbReference type="Proteomes" id="UP001595615"/>
    </source>
</evidence>
<proteinExistence type="predicted"/>
<gene>
    <name evidence="1" type="ORF">ACFOMD_01035</name>
</gene>
<keyword evidence="2" id="KW-1185">Reference proteome</keyword>
<protein>
    <submittedName>
        <fullName evidence="1">Uncharacterized protein</fullName>
    </submittedName>
</protein>
<sequence length="66" mass="6753">MGDRAEVGIGAVDVAAATLPRRAGSWAAKVGKGWRDPANGRAGLTKRLGFAHERAQPGLVGSARSV</sequence>
<name>A0ABV7X900_9SPHN</name>
<comment type="caution">
    <text evidence="1">The sequence shown here is derived from an EMBL/GenBank/DDBJ whole genome shotgun (WGS) entry which is preliminary data.</text>
</comment>
<dbReference type="EMBL" id="JBHRXV010000001">
    <property type="protein sequence ID" value="MFC3711134.1"/>
    <property type="molecule type" value="Genomic_DNA"/>
</dbReference>
<dbReference type="RefSeq" id="WP_380855457.1">
    <property type="nucleotide sequence ID" value="NZ_JBHRXV010000001.1"/>
</dbReference>
<dbReference type="Proteomes" id="UP001595615">
    <property type="component" value="Unassembled WGS sequence"/>
</dbReference>
<organism evidence="1 2">
    <name type="scientific">Sphingoaurantiacus capsulatus</name>
    <dbReference type="NCBI Taxonomy" id="1771310"/>
    <lineage>
        <taxon>Bacteria</taxon>
        <taxon>Pseudomonadati</taxon>
        <taxon>Pseudomonadota</taxon>
        <taxon>Alphaproteobacteria</taxon>
        <taxon>Sphingomonadales</taxon>
        <taxon>Sphingosinicellaceae</taxon>
        <taxon>Sphingoaurantiacus</taxon>
    </lineage>
</organism>
<reference evidence="2" key="1">
    <citation type="journal article" date="2019" name="Int. J. Syst. Evol. Microbiol.">
        <title>The Global Catalogue of Microorganisms (GCM) 10K type strain sequencing project: providing services to taxonomists for standard genome sequencing and annotation.</title>
        <authorList>
            <consortium name="The Broad Institute Genomics Platform"/>
            <consortium name="The Broad Institute Genome Sequencing Center for Infectious Disease"/>
            <person name="Wu L."/>
            <person name="Ma J."/>
        </authorList>
    </citation>
    <scope>NUCLEOTIDE SEQUENCE [LARGE SCALE GENOMIC DNA]</scope>
    <source>
        <strain evidence="2">KCTC 42644</strain>
    </source>
</reference>
<evidence type="ECO:0000313" key="1">
    <source>
        <dbReference type="EMBL" id="MFC3711134.1"/>
    </source>
</evidence>
<accession>A0ABV7X900</accession>